<dbReference type="Gene3D" id="2.102.10.10">
    <property type="entry name" value="Rieske [2Fe-2S] iron-sulphur domain"/>
    <property type="match status" value="1"/>
</dbReference>
<dbReference type="CDD" id="cd03467">
    <property type="entry name" value="Rieske"/>
    <property type="match status" value="1"/>
</dbReference>
<keyword evidence="3" id="KW-0408">Iron</keyword>
<protein>
    <submittedName>
        <fullName evidence="6">Rieske (2Fe-2S) protein</fullName>
    </submittedName>
</protein>
<name>A0ABV7KW04_9PROT</name>
<dbReference type="Proteomes" id="UP001595528">
    <property type="component" value="Unassembled WGS sequence"/>
</dbReference>
<evidence type="ECO:0000313" key="6">
    <source>
        <dbReference type="EMBL" id="MFC3226451.1"/>
    </source>
</evidence>
<sequence>MSGWQEVATLAAFPESGLLDLAVGREVVLLLRLDDTVQAFQGLCPHQFARLAEGRAADGWLHCPRHRARFAVSDGHCGAGWVLPPLRRYAVQVDAEGRILLPDPLVPLPPAG</sequence>
<dbReference type="Pfam" id="PF00355">
    <property type="entry name" value="Rieske"/>
    <property type="match status" value="1"/>
</dbReference>
<comment type="caution">
    <text evidence="6">The sequence shown here is derived from an EMBL/GenBank/DDBJ whole genome shotgun (WGS) entry which is preliminary data.</text>
</comment>
<dbReference type="RefSeq" id="WP_379898446.1">
    <property type="nucleotide sequence ID" value="NZ_JBHRTR010000013.1"/>
</dbReference>
<dbReference type="PROSITE" id="PS51296">
    <property type="entry name" value="RIESKE"/>
    <property type="match status" value="1"/>
</dbReference>
<keyword evidence="4" id="KW-0411">Iron-sulfur</keyword>
<dbReference type="SUPFAM" id="SSF50022">
    <property type="entry name" value="ISP domain"/>
    <property type="match status" value="1"/>
</dbReference>
<dbReference type="InterPro" id="IPR036922">
    <property type="entry name" value="Rieske_2Fe-2S_sf"/>
</dbReference>
<evidence type="ECO:0000256" key="4">
    <source>
        <dbReference type="ARBA" id="ARBA00023014"/>
    </source>
</evidence>
<proteinExistence type="predicted"/>
<dbReference type="InterPro" id="IPR017941">
    <property type="entry name" value="Rieske_2Fe-2S"/>
</dbReference>
<dbReference type="EMBL" id="JBHRTR010000013">
    <property type="protein sequence ID" value="MFC3226451.1"/>
    <property type="molecule type" value="Genomic_DNA"/>
</dbReference>
<keyword evidence="7" id="KW-1185">Reference proteome</keyword>
<evidence type="ECO:0000256" key="3">
    <source>
        <dbReference type="ARBA" id="ARBA00023004"/>
    </source>
</evidence>
<evidence type="ECO:0000256" key="2">
    <source>
        <dbReference type="ARBA" id="ARBA00022723"/>
    </source>
</evidence>
<feature type="domain" description="Rieske" evidence="5">
    <location>
        <begin position="4"/>
        <end position="100"/>
    </location>
</feature>
<gene>
    <name evidence="6" type="ORF">ACFOGJ_04375</name>
</gene>
<reference evidence="7" key="1">
    <citation type="journal article" date="2019" name="Int. J. Syst. Evol. Microbiol.">
        <title>The Global Catalogue of Microorganisms (GCM) 10K type strain sequencing project: providing services to taxonomists for standard genome sequencing and annotation.</title>
        <authorList>
            <consortium name="The Broad Institute Genomics Platform"/>
            <consortium name="The Broad Institute Genome Sequencing Center for Infectious Disease"/>
            <person name="Wu L."/>
            <person name="Ma J."/>
        </authorList>
    </citation>
    <scope>NUCLEOTIDE SEQUENCE [LARGE SCALE GENOMIC DNA]</scope>
    <source>
        <strain evidence="7">KCTC 42964</strain>
    </source>
</reference>
<evidence type="ECO:0000313" key="7">
    <source>
        <dbReference type="Proteomes" id="UP001595528"/>
    </source>
</evidence>
<evidence type="ECO:0000256" key="1">
    <source>
        <dbReference type="ARBA" id="ARBA00022714"/>
    </source>
</evidence>
<keyword evidence="1" id="KW-0001">2Fe-2S</keyword>
<accession>A0ABV7KW04</accession>
<keyword evidence="2" id="KW-0479">Metal-binding</keyword>
<evidence type="ECO:0000259" key="5">
    <source>
        <dbReference type="PROSITE" id="PS51296"/>
    </source>
</evidence>
<organism evidence="6 7">
    <name type="scientific">Marinibaculum pumilum</name>
    <dbReference type="NCBI Taxonomy" id="1766165"/>
    <lineage>
        <taxon>Bacteria</taxon>
        <taxon>Pseudomonadati</taxon>
        <taxon>Pseudomonadota</taxon>
        <taxon>Alphaproteobacteria</taxon>
        <taxon>Rhodospirillales</taxon>
        <taxon>Rhodospirillaceae</taxon>
        <taxon>Marinibaculum</taxon>
    </lineage>
</organism>